<feature type="compositionally biased region" description="Basic and acidic residues" evidence="1">
    <location>
        <begin position="1031"/>
        <end position="1046"/>
    </location>
</feature>
<feature type="compositionally biased region" description="Low complexity" evidence="1">
    <location>
        <begin position="1262"/>
        <end position="1273"/>
    </location>
</feature>
<feature type="compositionally biased region" description="Polar residues" evidence="1">
    <location>
        <begin position="244"/>
        <end position="254"/>
    </location>
</feature>
<feature type="compositionally biased region" description="Polar residues" evidence="1">
    <location>
        <begin position="1192"/>
        <end position="1201"/>
    </location>
</feature>
<keyword evidence="4" id="KW-1185">Reference proteome</keyword>
<name>A0AAN9UYW1_9PEZI</name>
<gene>
    <name evidence="3" type="ORF">SLS62_007682</name>
</gene>
<evidence type="ECO:0000256" key="1">
    <source>
        <dbReference type="SAM" id="MobiDB-lite"/>
    </source>
</evidence>
<feature type="region of interest" description="Disordered" evidence="1">
    <location>
        <begin position="1"/>
        <end position="81"/>
    </location>
</feature>
<feature type="compositionally biased region" description="Basic residues" evidence="1">
    <location>
        <begin position="20"/>
        <end position="29"/>
    </location>
</feature>
<feature type="region of interest" description="Disordered" evidence="1">
    <location>
        <begin position="646"/>
        <end position="665"/>
    </location>
</feature>
<dbReference type="EMBL" id="JAKJXP020000065">
    <property type="protein sequence ID" value="KAK7750383.1"/>
    <property type="molecule type" value="Genomic_DNA"/>
</dbReference>
<dbReference type="PANTHER" id="PTHR48125:SF12">
    <property type="entry name" value="AT HOOK TRANSCRIPTION FACTOR FAMILY-RELATED"/>
    <property type="match status" value="1"/>
</dbReference>
<feature type="region of interest" description="Disordered" evidence="1">
    <location>
        <begin position="1555"/>
        <end position="1579"/>
    </location>
</feature>
<proteinExistence type="predicted"/>
<evidence type="ECO:0000313" key="4">
    <source>
        <dbReference type="Proteomes" id="UP001320420"/>
    </source>
</evidence>
<feature type="region of interest" description="Disordered" evidence="1">
    <location>
        <begin position="1031"/>
        <end position="1052"/>
    </location>
</feature>
<feature type="compositionally biased region" description="Gly residues" evidence="1">
    <location>
        <begin position="127"/>
        <end position="136"/>
    </location>
</feature>
<feature type="region of interest" description="Disordered" evidence="1">
    <location>
        <begin position="815"/>
        <end position="1003"/>
    </location>
</feature>
<feature type="transmembrane region" description="Helical" evidence="2">
    <location>
        <begin position="1593"/>
        <end position="1616"/>
    </location>
</feature>
<evidence type="ECO:0000313" key="3">
    <source>
        <dbReference type="EMBL" id="KAK7750383.1"/>
    </source>
</evidence>
<keyword evidence="2" id="KW-0812">Transmembrane</keyword>
<protein>
    <submittedName>
        <fullName evidence="3">Uncharacterized protein</fullName>
    </submittedName>
</protein>
<feature type="compositionally biased region" description="Low complexity" evidence="1">
    <location>
        <begin position="32"/>
        <end position="45"/>
    </location>
</feature>
<feature type="compositionally biased region" description="Pro residues" evidence="1">
    <location>
        <begin position="144"/>
        <end position="154"/>
    </location>
</feature>
<feature type="region of interest" description="Disordered" evidence="1">
    <location>
        <begin position="1171"/>
        <end position="1217"/>
    </location>
</feature>
<evidence type="ECO:0000256" key="2">
    <source>
        <dbReference type="SAM" id="Phobius"/>
    </source>
</evidence>
<feature type="region of interest" description="Disordered" evidence="1">
    <location>
        <begin position="1251"/>
        <end position="1283"/>
    </location>
</feature>
<dbReference type="Proteomes" id="UP001320420">
    <property type="component" value="Unassembled WGS sequence"/>
</dbReference>
<feature type="compositionally biased region" description="Low complexity" evidence="1">
    <location>
        <begin position="905"/>
        <end position="922"/>
    </location>
</feature>
<feature type="compositionally biased region" description="Low complexity" evidence="1">
    <location>
        <begin position="936"/>
        <end position="956"/>
    </location>
</feature>
<feature type="region of interest" description="Disordered" evidence="1">
    <location>
        <begin position="1407"/>
        <end position="1493"/>
    </location>
</feature>
<feature type="compositionally biased region" description="Polar residues" evidence="1">
    <location>
        <begin position="992"/>
        <end position="1003"/>
    </location>
</feature>
<reference evidence="3 4" key="1">
    <citation type="submission" date="2024-02" db="EMBL/GenBank/DDBJ databases">
        <title>De novo assembly and annotation of 12 fungi associated with fruit tree decline syndrome in Ontario, Canada.</title>
        <authorList>
            <person name="Sulman M."/>
            <person name="Ellouze W."/>
            <person name="Ilyukhin E."/>
        </authorList>
    </citation>
    <scope>NUCLEOTIDE SEQUENCE [LARGE SCALE GENOMIC DNA]</scope>
    <source>
        <strain evidence="3 4">M11/M66-122</strain>
    </source>
</reference>
<feature type="transmembrane region" description="Helical" evidence="2">
    <location>
        <begin position="1651"/>
        <end position="1678"/>
    </location>
</feature>
<feature type="compositionally biased region" description="Basic residues" evidence="1">
    <location>
        <begin position="171"/>
        <end position="186"/>
    </location>
</feature>
<accession>A0AAN9UYW1</accession>
<organism evidence="3 4">
    <name type="scientific">Diatrype stigma</name>
    <dbReference type="NCBI Taxonomy" id="117547"/>
    <lineage>
        <taxon>Eukaryota</taxon>
        <taxon>Fungi</taxon>
        <taxon>Dikarya</taxon>
        <taxon>Ascomycota</taxon>
        <taxon>Pezizomycotina</taxon>
        <taxon>Sordariomycetes</taxon>
        <taxon>Xylariomycetidae</taxon>
        <taxon>Xylariales</taxon>
        <taxon>Diatrypaceae</taxon>
        <taxon>Diatrype</taxon>
    </lineage>
</organism>
<dbReference type="PANTHER" id="PTHR48125">
    <property type="entry name" value="LP07818P1"/>
    <property type="match status" value="1"/>
</dbReference>
<feature type="compositionally biased region" description="Basic and acidic residues" evidence="1">
    <location>
        <begin position="758"/>
        <end position="778"/>
    </location>
</feature>
<feature type="region of interest" description="Disordered" evidence="1">
    <location>
        <begin position="758"/>
        <end position="792"/>
    </location>
</feature>
<feature type="compositionally biased region" description="Basic and acidic residues" evidence="1">
    <location>
        <begin position="1274"/>
        <end position="1283"/>
    </location>
</feature>
<feature type="compositionally biased region" description="Basic and acidic residues" evidence="1">
    <location>
        <begin position="968"/>
        <end position="979"/>
    </location>
</feature>
<feature type="compositionally biased region" description="Pro residues" evidence="1">
    <location>
        <begin position="8"/>
        <end position="17"/>
    </location>
</feature>
<comment type="caution">
    <text evidence="3">The sequence shown here is derived from an EMBL/GenBank/DDBJ whole genome shotgun (WGS) entry which is preliminary data.</text>
</comment>
<feature type="region of interest" description="Disordered" evidence="1">
    <location>
        <begin position="118"/>
        <end position="288"/>
    </location>
</feature>
<sequence>MAPVPKDVSPPPPPPTPTRNSRRSHHHKTLASLLSKVFSPSSSNSRPEKQSSGGSKPEHANSSANAETESDSAYRDLGIDPDRLTVFNVARDCGRSKTKSTTLFSNLAAASTSANLQISSSLPGCDVIGGDGGDGDNGGRWEDVPPPPPPPPLPQGTTRLPPSSSLDHHYPPRRSWRWMNSKRSHHQPQPQLPHTPAPPFSPSVEDLVDDRNNNTSGKTEAAGEINSSKNRNKVRERWKGKGKMSSSERTTSPLQMIEPTSSSPQPPTPPPKPNQPPKPRTVSEVLQARERVRLERRSLKASGDWLGVQGADPWTGEVAVLTPTNTVSSSSGGSGILLGNKPGNNSSVANNGSDNGAPFDVRGLLGSIIGRRRAAERACDRDREMEVRSREKVRESRDRAKLEKIERRKVEEGWRIKRESMLGADGCKGGGSGTSGVGGFGTSAQQQPMPRRWRQHRDQWSSIVEPNLSPIAQSVSSSPTNVDEPLSSSALSKAMPNYSWPIKSPEVPEVPQDGRTTITPKGHKRSQSTDTIIHNGKNKMSGYEPYHPAGETPSIVRNISLPERIQDSGPSNQTRQEGKHFLWRRRRRMTDPGGHGSRSPVAEIITTPTKASTPQTQEAKRCPPANHFTGLVIPDYHLHFLTPEPGERPGTPLSRTGDATTPLPLRTLESGKGKAVEHKVQINNNDHHPANEATATSYQSKSKGLMKRHSVHRRVIPIKSSADCLLANGKSKKTSVHIPLTHSRSLDTHWSYKVEQQRLKRNGLDPKDGTNNRSRIDDTQEALTDPPPNTTNVVEVEHMGAMNHRHGDELPLQELEDVSEESSRRSSPLGPSATTGGRRFAFIPTTTTTGSARNRGHSPPEEGRERERKVPTPPPWALRAFRTPSDDDDLATRGSSSPSPPSRLPPATLTTSTTMATTTAPTKESAHTTDEAPMTSSPGLRRSSRLIPPRRCSLSSAGPGASETETETELKVEKRKERGIGTTYSPFPPSTRPATNTNGASEVVTRSVSLPARKKKPVVHFSEEELARGKMEKEKFDREKRAHTEPEPEPELETVVARNLTFHMVSPPPPGASRGVQCLPEGRGQENNTMGITNAYGEGKGKKSQAITKTKIIPLSPESDPKAVVTMGAFVNGTATTPMSIHMARLPARTQLLSEHMEEMVREAARSAAAKTRRCADMNQRTTAAVEESLNGGESLTGSRGTDSKPEAMTSVVPDGDDIQRIDCAHAHDQKCGGMIAKSKNPVLTIRKEDVNQGSCPKESEGNGNSNGAAEGEAGVKEETEELQHLKRELLKRVEEDIQKQKRERLALPLPPPPAPTCPLPLPPPDQQQVQQQQQKQLILPRHQQDAGGLLLMGLMSQDNDKYHTLPRPPRPSQPPHHHRRFQKDGSSDCTPRATVNPLLPERIVQQQQQEVKSEVQPGPQPQILPPQPQEVQQLPLREGSPKGGAGTDGRSQLQTRRLLRTDNGISSSSSSSSRSSSNRIHPPHARTDAVSAEATAAAITAVRQAQAQTQAQGRDSAQVTTITTTNTAGASTVAKGSSKANKVTRVTYLNDAATTPTMTGTATGTRTENSSKKDSKGYNSSIDPLLTPLMDFVRAMLLLVGVIGTAWFLVACTALDPNSELWKRRRARRGSGSSSTSTIGNESSSACADVAVFVLAGLFCVIVVMLGQYIAVVLGWVGVFW</sequence>
<feature type="compositionally biased region" description="Pro residues" evidence="1">
    <location>
        <begin position="1309"/>
        <end position="1326"/>
    </location>
</feature>
<feature type="compositionally biased region" description="Basic and acidic residues" evidence="1">
    <location>
        <begin position="72"/>
        <end position="81"/>
    </location>
</feature>
<feature type="compositionally biased region" description="Pro residues" evidence="1">
    <location>
        <begin position="190"/>
        <end position="201"/>
    </location>
</feature>
<feature type="compositionally biased region" description="Basic and acidic residues" evidence="1">
    <location>
        <begin position="858"/>
        <end position="870"/>
    </location>
</feature>
<feature type="region of interest" description="Disordered" evidence="1">
    <location>
        <begin position="1360"/>
        <end position="1395"/>
    </location>
</feature>
<keyword evidence="2" id="KW-1133">Transmembrane helix</keyword>
<keyword evidence="2" id="KW-0472">Membrane</keyword>
<feature type="compositionally biased region" description="Low complexity" evidence="1">
    <location>
        <begin position="1327"/>
        <end position="1340"/>
    </location>
</feature>
<feature type="compositionally biased region" description="Pro residues" evidence="1">
    <location>
        <begin position="264"/>
        <end position="279"/>
    </location>
</feature>
<feature type="compositionally biased region" description="Low complexity" evidence="1">
    <location>
        <begin position="1555"/>
        <end position="1568"/>
    </location>
</feature>
<feature type="region of interest" description="Disordered" evidence="1">
    <location>
        <begin position="502"/>
        <end position="529"/>
    </location>
</feature>
<feature type="compositionally biased region" description="Pro residues" evidence="1">
    <location>
        <begin position="1419"/>
        <end position="1429"/>
    </location>
</feature>
<feature type="region of interest" description="Disordered" evidence="1">
    <location>
        <begin position="1304"/>
        <end position="1340"/>
    </location>
</feature>
<feature type="compositionally biased region" description="Low complexity" evidence="1">
    <location>
        <begin position="1467"/>
        <end position="1478"/>
    </location>
</feature>